<name>A0ABU6AWJ1_9NOCA</name>
<dbReference type="PANTHER" id="PTHR10587">
    <property type="entry name" value="GLYCOSYL TRANSFERASE-RELATED"/>
    <property type="match status" value="1"/>
</dbReference>
<dbReference type="RefSeq" id="WP_195081378.1">
    <property type="nucleotide sequence ID" value="NZ_JAYESH010000006.1"/>
</dbReference>
<dbReference type="EMBL" id="JAYKYQ010000007">
    <property type="protein sequence ID" value="MEB3511847.1"/>
    <property type="molecule type" value="Genomic_DNA"/>
</dbReference>
<proteinExistence type="predicted"/>
<dbReference type="GO" id="GO:0016787">
    <property type="term" value="F:hydrolase activity"/>
    <property type="evidence" value="ECO:0007669"/>
    <property type="project" value="UniProtKB-KW"/>
</dbReference>
<organism evidence="2 3">
    <name type="scientific">Nocardia implantans</name>
    <dbReference type="NCBI Taxonomy" id="3108168"/>
    <lineage>
        <taxon>Bacteria</taxon>
        <taxon>Bacillati</taxon>
        <taxon>Actinomycetota</taxon>
        <taxon>Actinomycetes</taxon>
        <taxon>Mycobacteriales</taxon>
        <taxon>Nocardiaceae</taxon>
        <taxon>Nocardia</taxon>
    </lineage>
</organism>
<dbReference type="Gene3D" id="3.20.20.370">
    <property type="entry name" value="Glycoside hydrolase/deacetylase"/>
    <property type="match status" value="1"/>
</dbReference>
<keyword evidence="2" id="KW-0378">Hydrolase</keyword>
<keyword evidence="3" id="KW-1185">Reference proteome</keyword>
<protein>
    <submittedName>
        <fullName evidence="2">Polysaccharide deacetylase family protein</fullName>
        <ecNumber evidence="2">3.-.-.-</ecNumber>
    </submittedName>
</protein>
<dbReference type="InterPro" id="IPR002509">
    <property type="entry name" value="NODB_dom"/>
</dbReference>
<accession>A0ABU6AWJ1</accession>
<evidence type="ECO:0000313" key="3">
    <source>
        <dbReference type="Proteomes" id="UP001348098"/>
    </source>
</evidence>
<reference evidence="2 3" key="1">
    <citation type="submission" date="2023-12" db="EMBL/GenBank/DDBJ databases">
        <title>novel species in genus Nocarida.</title>
        <authorList>
            <person name="Li Z."/>
        </authorList>
    </citation>
    <scope>NUCLEOTIDE SEQUENCE [LARGE SCALE GENOMIC DNA]</scope>
    <source>
        <strain evidence="2 3">CDC186</strain>
    </source>
</reference>
<evidence type="ECO:0000259" key="1">
    <source>
        <dbReference type="PROSITE" id="PS51677"/>
    </source>
</evidence>
<comment type="caution">
    <text evidence="2">The sequence shown here is derived from an EMBL/GenBank/DDBJ whole genome shotgun (WGS) entry which is preliminary data.</text>
</comment>
<dbReference type="InterPro" id="IPR050248">
    <property type="entry name" value="Polysacc_deacetylase_ArnD"/>
</dbReference>
<evidence type="ECO:0000313" key="2">
    <source>
        <dbReference type="EMBL" id="MEB3511847.1"/>
    </source>
</evidence>
<feature type="domain" description="NodB homology" evidence="1">
    <location>
        <begin position="2"/>
        <end position="189"/>
    </location>
</feature>
<dbReference type="SUPFAM" id="SSF88713">
    <property type="entry name" value="Glycoside hydrolase/deacetylase"/>
    <property type="match status" value="1"/>
</dbReference>
<dbReference type="CDD" id="cd10917">
    <property type="entry name" value="CE4_NodB_like_6s_7s"/>
    <property type="match status" value="1"/>
</dbReference>
<dbReference type="PROSITE" id="PS51677">
    <property type="entry name" value="NODB"/>
    <property type="match status" value="1"/>
</dbReference>
<dbReference type="Proteomes" id="UP001348098">
    <property type="component" value="Unassembled WGS sequence"/>
</dbReference>
<dbReference type="InterPro" id="IPR011330">
    <property type="entry name" value="Glyco_hydro/deAcase_b/a-brl"/>
</dbReference>
<dbReference type="EC" id="3.-.-.-" evidence="2"/>
<dbReference type="Pfam" id="PF01522">
    <property type="entry name" value="Polysacc_deac_1"/>
    <property type="match status" value="1"/>
</dbReference>
<gene>
    <name evidence="2" type="ORF">U3653_17600</name>
</gene>
<sequence length="217" mass="24061">MTKVTLSFDNGPSPATATVLDALADHGIRTTFFVVGAELARSGARRATERAAAEGHWIGNHTMTHSIQFGDDAGAPDLPIREIEGAQEVIGRLTHPDKLFRPFGGGGVLDRRLFSPNAVGYLCRHGYTCVLWNCIPHDWDRPDDWVERCLADIRSRPWSLVVLHDLPTGAMRHLPRFLQRLDALDVEIVQEFPESCVPIRRGRLQGSLDHLVTAPDS</sequence>